<organism evidence="13 14">
    <name type="scientific">Meganyctiphanes norvegica</name>
    <name type="common">Northern krill</name>
    <name type="synonym">Thysanopoda norvegica</name>
    <dbReference type="NCBI Taxonomy" id="48144"/>
    <lineage>
        <taxon>Eukaryota</taxon>
        <taxon>Metazoa</taxon>
        <taxon>Ecdysozoa</taxon>
        <taxon>Arthropoda</taxon>
        <taxon>Crustacea</taxon>
        <taxon>Multicrustacea</taxon>
        <taxon>Malacostraca</taxon>
        <taxon>Eumalacostraca</taxon>
        <taxon>Eucarida</taxon>
        <taxon>Euphausiacea</taxon>
        <taxon>Euphausiidae</taxon>
        <taxon>Meganyctiphanes</taxon>
    </lineage>
</organism>
<feature type="transmembrane region" description="Helical" evidence="12">
    <location>
        <begin position="25"/>
        <end position="44"/>
    </location>
</feature>
<feature type="transmembrane region" description="Helical" evidence="12">
    <location>
        <begin position="188"/>
        <end position="209"/>
    </location>
</feature>
<comment type="caution">
    <text evidence="13">The sequence shown here is derived from an EMBL/GenBank/DDBJ whole genome shotgun (WGS) entry which is preliminary data.</text>
</comment>
<dbReference type="GO" id="GO:0005921">
    <property type="term" value="C:gap junction"/>
    <property type="evidence" value="ECO:0007669"/>
    <property type="project" value="UniProtKB-SubCell"/>
</dbReference>
<gene>
    <name evidence="12" type="primary">inx</name>
    <name evidence="13" type="ORF">MNOR_LOCUS18820</name>
</gene>
<dbReference type="Proteomes" id="UP001497623">
    <property type="component" value="Unassembled WGS sequence"/>
</dbReference>
<evidence type="ECO:0000256" key="11">
    <source>
        <dbReference type="ARBA" id="ARBA00023303"/>
    </source>
</evidence>
<evidence type="ECO:0000256" key="7">
    <source>
        <dbReference type="ARBA" id="ARBA00022949"/>
    </source>
</evidence>
<evidence type="ECO:0000256" key="5">
    <source>
        <dbReference type="ARBA" id="ARBA00022692"/>
    </source>
</evidence>
<evidence type="ECO:0000313" key="14">
    <source>
        <dbReference type="Proteomes" id="UP001497623"/>
    </source>
</evidence>
<dbReference type="GO" id="GO:0005243">
    <property type="term" value="F:gap junction channel activity"/>
    <property type="evidence" value="ECO:0007669"/>
    <property type="project" value="TreeGrafter"/>
</dbReference>
<accession>A0AAV2R3R9</accession>
<keyword evidence="6" id="KW-0303">Gap junction</keyword>
<evidence type="ECO:0000256" key="10">
    <source>
        <dbReference type="ARBA" id="ARBA00023136"/>
    </source>
</evidence>
<evidence type="ECO:0000256" key="12">
    <source>
        <dbReference type="RuleBase" id="RU010713"/>
    </source>
</evidence>
<evidence type="ECO:0000256" key="2">
    <source>
        <dbReference type="ARBA" id="ARBA00004651"/>
    </source>
</evidence>
<sequence length="366" mass="42018">MFEVFGGIYDSITNSRDSRPSVSSWVFGAMRMSALATMCALMLVTAKGYIGDNISCLSDFKGQEHKAVETYCFISATYTIVGLDENLAPHPGVGPSIGKQECEDDDEDCETGDNMKRHAYYQWVPLVLMIQIAIYMFPKWFWDNLMDKEQFFESIICDLDKVSSGSIEDKVEDSARYFKISLSHHRTYAAKFMMCEILAFALAVGNLYLTNDFLGGDFFHFGRNAVSYITQPAFRPDNPLNEIFPKVAKCTWHKFGPSGTINTHDSLCVLPLNIVNEKTYIFLWIIYVTTAVVAGTVLLMHIILMLVKPLRNRYLMYLVYKDKTKKNLKNTLPKCNYGDWFIMYQFKTHMKHFSSWIARTREVINE</sequence>
<dbReference type="AlphaFoldDB" id="A0AAV2R3R9"/>
<dbReference type="EMBL" id="CAXKWB010013668">
    <property type="protein sequence ID" value="CAL4108314.1"/>
    <property type="molecule type" value="Genomic_DNA"/>
</dbReference>
<protein>
    <recommendedName>
        <fullName evidence="12">Innexin</fullName>
    </recommendedName>
</protein>
<keyword evidence="4" id="KW-1003">Cell membrane</keyword>
<keyword evidence="10 12" id="KW-0472">Membrane</keyword>
<keyword evidence="8 12" id="KW-1133">Transmembrane helix</keyword>
<dbReference type="PRINTS" id="PR01262">
    <property type="entry name" value="INNEXIN"/>
</dbReference>
<feature type="transmembrane region" description="Helical" evidence="12">
    <location>
        <begin position="120"/>
        <end position="138"/>
    </location>
</feature>
<dbReference type="InterPro" id="IPR000990">
    <property type="entry name" value="Innexin"/>
</dbReference>
<evidence type="ECO:0000256" key="9">
    <source>
        <dbReference type="ARBA" id="ARBA00023065"/>
    </source>
</evidence>
<dbReference type="PANTHER" id="PTHR11893">
    <property type="entry name" value="INNEXIN"/>
    <property type="match status" value="1"/>
</dbReference>
<dbReference type="GO" id="GO:0007602">
    <property type="term" value="P:phototransduction"/>
    <property type="evidence" value="ECO:0007669"/>
    <property type="project" value="TreeGrafter"/>
</dbReference>
<evidence type="ECO:0000313" key="13">
    <source>
        <dbReference type="EMBL" id="CAL4108314.1"/>
    </source>
</evidence>
<dbReference type="GO" id="GO:0034220">
    <property type="term" value="P:monoatomic ion transmembrane transport"/>
    <property type="evidence" value="ECO:0007669"/>
    <property type="project" value="UniProtKB-KW"/>
</dbReference>
<evidence type="ECO:0000256" key="6">
    <source>
        <dbReference type="ARBA" id="ARBA00022868"/>
    </source>
</evidence>
<keyword evidence="7" id="KW-0965">Cell junction</keyword>
<feature type="transmembrane region" description="Helical" evidence="12">
    <location>
        <begin position="281"/>
        <end position="307"/>
    </location>
</feature>
<keyword evidence="3 12" id="KW-0813">Transport</keyword>
<proteinExistence type="inferred from homology"/>
<dbReference type="PANTHER" id="PTHR11893:SF38">
    <property type="entry name" value="INNEXIN INX7"/>
    <property type="match status" value="1"/>
</dbReference>
<keyword evidence="14" id="KW-1185">Reference proteome</keyword>
<evidence type="ECO:0000256" key="4">
    <source>
        <dbReference type="ARBA" id="ARBA00022475"/>
    </source>
</evidence>
<evidence type="ECO:0000256" key="8">
    <source>
        <dbReference type="ARBA" id="ARBA00022989"/>
    </source>
</evidence>
<dbReference type="Pfam" id="PF00876">
    <property type="entry name" value="Innexin"/>
    <property type="match status" value="1"/>
</dbReference>
<keyword evidence="9 12" id="KW-0406">Ion transport</keyword>
<name>A0AAV2R3R9_MEGNR</name>
<comment type="subcellular location">
    <subcellularLocation>
        <location evidence="1">Cell junction</location>
        <location evidence="1">Gap junction</location>
    </subcellularLocation>
    <subcellularLocation>
        <location evidence="2 12">Cell membrane</location>
        <topology evidence="2 12">Multi-pass membrane protein</topology>
    </subcellularLocation>
</comment>
<keyword evidence="5 12" id="KW-0812">Transmembrane</keyword>
<comment type="function">
    <text evidence="12">Structural component of the gap junctions.</text>
</comment>
<evidence type="ECO:0000256" key="3">
    <source>
        <dbReference type="ARBA" id="ARBA00022448"/>
    </source>
</evidence>
<comment type="similarity">
    <text evidence="12">Belongs to the pannexin family.</text>
</comment>
<reference evidence="13 14" key="1">
    <citation type="submission" date="2024-05" db="EMBL/GenBank/DDBJ databases">
        <authorList>
            <person name="Wallberg A."/>
        </authorList>
    </citation>
    <scope>NUCLEOTIDE SEQUENCE [LARGE SCALE GENOMIC DNA]</scope>
</reference>
<keyword evidence="11 12" id="KW-0407">Ion channel</keyword>
<evidence type="ECO:0000256" key="1">
    <source>
        <dbReference type="ARBA" id="ARBA00004610"/>
    </source>
</evidence>
<dbReference type="GO" id="GO:0005886">
    <property type="term" value="C:plasma membrane"/>
    <property type="evidence" value="ECO:0007669"/>
    <property type="project" value="UniProtKB-SubCell"/>
</dbReference>
<dbReference type="PROSITE" id="PS51013">
    <property type="entry name" value="PANNEXIN"/>
    <property type="match status" value="1"/>
</dbReference>